<dbReference type="SUPFAM" id="SSF52047">
    <property type="entry name" value="RNI-like"/>
    <property type="match status" value="1"/>
</dbReference>
<evidence type="ECO:0000313" key="1">
    <source>
        <dbReference type="EMBL" id="KAK7013705.1"/>
    </source>
</evidence>
<comment type="caution">
    <text evidence="1">The sequence shown here is derived from an EMBL/GenBank/DDBJ whole genome shotgun (WGS) entry which is preliminary data.</text>
</comment>
<reference evidence="1 2" key="1">
    <citation type="journal article" date="2024" name="J Genomics">
        <title>Draft genome sequencing and assembly of Favolaschia claudopus CIRM-BRFM 2984 isolated from oak limbs.</title>
        <authorList>
            <person name="Navarro D."/>
            <person name="Drula E."/>
            <person name="Chaduli D."/>
            <person name="Cazenave R."/>
            <person name="Ahrendt S."/>
            <person name="Wang J."/>
            <person name="Lipzen A."/>
            <person name="Daum C."/>
            <person name="Barry K."/>
            <person name="Grigoriev I.V."/>
            <person name="Favel A."/>
            <person name="Rosso M.N."/>
            <person name="Martin F."/>
        </authorList>
    </citation>
    <scope>NUCLEOTIDE SEQUENCE [LARGE SCALE GENOMIC DNA]</scope>
    <source>
        <strain evidence="1 2">CIRM-BRFM 2984</strain>
    </source>
</reference>
<dbReference type="Proteomes" id="UP001362999">
    <property type="component" value="Unassembled WGS sequence"/>
</dbReference>
<evidence type="ECO:0008006" key="3">
    <source>
        <dbReference type="Google" id="ProtNLM"/>
    </source>
</evidence>
<keyword evidence="2" id="KW-1185">Reference proteome</keyword>
<evidence type="ECO:0000313" key="2">
    <source>
        <dbReference type="Proteomes" id="UP001362999"/>
    </source>
</evidence>
<proteinExistence type="predicted"/>
<dbReference type="EMBL" id="JAWWNJ010000058">
    <property type="protein sequence ID" value="KAK7013705.1"/>
    <property type="molecule type" value="Genomic_DNA"/>
</dbReference>
<gene>
    <name evidence="1" type="ORF">R3P38DRAFT_3003692</name>
</gene>
<name>A0AAW0AMD9_9AGAR</name>
<sequence>MISAQQLISYSQSRSPPIYRIPNEVLCQIFCFTLWNSTRKFIGKLVDVAPWRLTHVCQTWRSAARGYSRLWSCFTIHFGGHHDVASLPECYPLPAFETQIQLAYPTPLDVEIVFGDRLVEELDHIKLLFDVLVCHSHRWGKLWLHWTREADLCVLSCIEGRLDQLRSIFLDVYRPTGWEPEYWPSQLTDLFAEAPSLQKVFITDITFYAPSPQISAPWSQITDLRIYAASSFLVHVLRNAVNLVECAFWEREITDDSEATDSEPCGIITLPSLRRLSFTSWLDNGLSCIRYLHAPNLEYLELHNHIDAIPRFLQQSQCRISTVKFFAVHSVISVLAHLPFVTNLEFDVVRWGPCYEGVISGAFKALAHSSYLCPKLSFLRITRPPSYSSDSNADAELAVETALCDLLESRYHPVPDANHTLASLATVRVAHMAFSLVNQKRVDTLQLSGLDIQGFQPVQSIGEDDQFQTFPP</sequence>
<dbReference type="AlphaFoldDB" id="A0AAW0AMD9"/>
<accession>A0AAW0AMD9</accession>
<organism evidence="1 2">
    <name type="scientific">Favolaschia claudopus</name>
    <dbReference type="NCBI Taxonomy" id="2862362"/>
    <lineage>
        <taxon>Eukaryota</taxon>
        <taxon>Fungi</taxon>
        <taxon>Dikarya</taxon>
        <taxon>Basidiomycota</taxon>
        <taxon>Agaricomycotina</taxon>
        <taxon>Agaricomycetes</taxon>
        <taxon>Agaricomycetidae</taxon>
        <taxon>Agaricales</taxon>
        <taxon>Marasmiineae</taxon>
        <taxon>Mycenaceae</taxon>
        <taxon>Favolaschia</taxon>
    </lineage>
</organism>
<protein>
    <recommendedName>
        <fullName evidence="3">F-box domain-containing protein</fullName>
    </recommendedName>
</protein>